<dbReference type="HAMAP" id="MF_01398">
    <property type="entry name" value="ATP_synth_b_bprime"/>
    <property type="match status" value="1"/>
</dbReference>
<evidence type="ECO:0000256" key="4">
    <source>
        <dbReference type="ARBA" id="ARBA00022692"/>
    </source>
</evidence>
<evidence type="ECO:0000256" key="3">
    <source>
        <dbReference type="ARBA" id="ARBA00022547"/>
    </source>
</evidence>
<dbReference type="CDD" id="cd06503">
    <property type="entry name" value="ATP-synt_Fo_b"/>
    <property type="match status" value="1"/>
</dbReference>
<comment type="function">
    <text evidence="10">F(1)F(0) ATP synthase produces ATP from ADP in the presence of a proton or sodium gradient. F-type ATPases consist of two structural domains, F(1) containing the extramembraneous catalytic core and F(0) containing the membrane proton channel, linked together by a central stalk and a peripheral stalk. During catalysis, ATP synthesis in the catalytic domain of F(1) is coupled via a rotary mechanism of the central stalk subunits to proton translocation.</text>
</comment>
<evidence type="ECO:0000256" key="8">
    <source>
        <dbReference type="ARBA" id="ARBA00023136"/>
    </source>
</evidence>
<keyword evidence="8" id="KW-0472">Membrane</keyword>
<keyword evidence="2" id="KW-0813">Transport</keyword>
<dbReference type="GO" id="GO:0015078">
    <property type="term" value="F:proton transmembrane transporter activity"/>
    <property type="evidence" value="ECO:0007669"/>
    <property type="project" value="InterPro"/>
</dbReference>
<evidence type="ECO:0000313" key="11">
    <source>
        <dbReference type="EMBL" id="SVA22739.1"/>
    </source>
</evidence>
<dbReference type="InterPro" id="IPR002146">
    <property type="entry name" value="ATP_synth_b/b'su_bac/chlpt"/>
</dbReference>
<dbReference type="EMBL" id="UINC01005660">
    <property type="protein sequence ID" value="SVA22739.1"/>
    <property type="molecule type" value="Genomic_DNA"/>
</dbReference>
<evidence type="ECO:0000256" key="5">
    <source>
        <dbReference type="ARBA" id="ARBA00022781"/>
    </source>
</evidence>
<dbReference type="PANTHER" id="PTHR34264">
    <property type="entry name" value="ATP SYNTHASE SUBUNIT B, CHLOROPLASTIC"/>
    <property type="match status" value="1"/>
</dbReference>
<accession>A0A381U3N9</accession>
<protein>
    <recommendedName>
        <fullName evidence="12">ATP synthase F0 subunit B</fullName>
    </recommendedName>
</protein>
<dbReference type="AlphaFoldDB" id="A0A381U3N9"/>
<evidence type="ECO:0000256" key="10">
    <source>
        <dbReference type="ARBA" id="ARBA00025198"/>
    </source>
</evidence>
<sequence>MFQKENMFRLFTLILFVSFWSTALYAAGGGGSSSMDFIWKVVNVVVLAAIIYKFAKKPVAAALGSSAESAKKVIDDARNAEEKISADLSEMHSKIAGLEKEALEMVEAAKKDAEDAKARIVEEGKLEIQRMKEQASFALKQEQRKAEDDLRRWIAEESVKLAEGTLKKEMNQNEQKKLVKNFMDQLNQSKGAA</sequence>
<evidence type="ECO:0000256" key="9">
    <source>
        <dbReference type="ARBA" id="ARBA00023310"/>
    </source>
</evidence>
<keyword evidence="3" id="KW-0138">CF(0)</keyword>
<dbReference type="GO" id="GO:0045259">
    <property type="term" value="C:proton-transporting ATP synthase complex"/>
    <property type="evidence" value="ECO:0007669"/>
    <property type="project" value="UniProtKB-KW"/>
</dbReference>
<proteinExistence type="inferred from homology"/>
<keyword evidence="7" id="KW-0406">Ion transport</keyword>
<evidence type="ECO:0000256" key="1">
    <source>
        <dbReference type="ARBA" id="ARBA00004167"/>
    </source>
</evidence>
<evidence type="ECO:0000256" key="7">
    <source>
        <dbReference type="ARBA" id="ARBA00023065"/>
    </source>
</evidence>
<evidence type="ECO:0000256" key="6">
    <source>
        <dbReference type="ARBA" id="ARBA00022989"/>
    </source>
</evidence>
<dbReference type="GO" id="GO:0015986">
    <property type="term" value="P:proton motive force-driven ATP synthesis"/>
    <property type="evidence" value="ECO:0007669"/>
    <property type="project" value="InterPro"/>
</dbReference>
<keyword evidence="4" id="KW-0812">Transmembrane</keyword>
<keyword evidence="5" id="KW-0375">Hydrogen ion transport</keyword>
<reference evidence="11" key="1">
    <citation type="submission" date="2018-05" db="EMBL/GenBank/DDBJ databases">
        <authorList>
            <person name="Lanie J.A."/>
            <person name="Ng W.-L."/>
            <person name="Kazmierczak K.M."/>
            <person name="Andrzejewski T.M."/>
            <person name="Davidsen T.M."/>
            <person name="Wayne K.J."/>
            <person name="Tettelin H."/>
            <person name="Glass J.I."/>
            <person name="Rusch D."/>
            <person name="Podicherti R."/>
            <person name="Tsui H.-C.T."/>
            <person name="Winkler M.E."/>
        </authorList>
    </citation>
    <scope>NUCLEOTIDE SEQUENCE</scope>
</reference>
<evidence type="ECO:0000256" key="2">
    <source>
        <dbReference type="ARBA" id="ARBA00022448"/>
    </source>
</evidence>
<name>A0A381U3N9_9ZZZZ</name>
<dbReference type="PANTHER" id="PTHR34264:SF3">
    <property type="entry name" value="ATP SYNTHASE SUBUNIT B, CHLOROPLASTIC"/>
    <property type="match status" value="1"/>
</dbReference>
<dbReference type="Pfam" id="PF00430">
    <property type="entry name" value="ATP-synt_B"/>
    <property type="match status" value="1"/>
</dbReference>
<keyword evidence="9" id="KW-0066">ATP synthesis</keyword>
<evidence type="ECO:0008006" key="12">
    <source>
        <dbReference type="Google" id="ProtNLM"/>
    </source>
</evidence>
<organism evidence="11">
    <name type="scientific">marine metagenome</name>
    <dbReference type="NCBI Taxonomy" id="408172"/>
    <lineage>
        <taxon>unclassified sequences</taxon>
        <taxon>metagenomes</taxon>
        <taxon>ecological metagenomes</taxon>
    </lineage>
</organism>
<gene>
    <name evidence="11" type="ORF">METZ01_LOCUS75593</name>
</gene>
<comment type="subcellular location">
    <subcellularLocation>
        <location evidence="1">Membrane</location>
        <topology evidence="1">Single-pass membrane protein</topology>
    </subcellularLocation>
</comment>
<keyword evidence="6" id="KW-1133">Transmembrane helix</keyword>